<keyword evidence="5 7" id="KW-0472">Membrane</keyword>
<name>A0A6M4IRW9_9BACT</name>
<gene>
    <name evidence="10" type="ORF">HKW67_08710</name>
</gene>
<feature type="transmembrane region" description="Helical" evidence="7">
    <location>
        <begin position="285"/>
        <end position="313"/>
    </location>
</feature>
<sequence>MPFMEAVRLALATIRVQKLKSFFTLIGVTIGVMFLIAVVSIVEGMSRYVENDFAGKLFGVNTFTLRRWNDFNTDDNLDWREIQRRPRLFAYDADLVRSVLPPGSSSAITNETFMNANSPFARPRQVQAVATEAAYFTIKKFNVTLGRAFGPQEVNIGARVLVIGVDVAEHFFKGLDPIGRELRMNGVPYEVIGVIEKQGSVFGFSLDRLAIAPYTSPLHRAIRPRGDIEAMIVQAPTKDLVSDGMDAAREALRASRKMPPGKADNFALETQDEAMAFFDGIKSKMVIFGTALPAIGLVVGAMVIMNIMLVAVAERTREIGVRKALGARRRDIMSQFLVESATLSVVGAAIGIGLGIGLAATIAALTPLPAAVAPWSIVAALVVGAGVGIAAGIYPASRAARLDPITALRQE</sequence>
<keyword evidence="2" id="KW-1003">Cell membrane</keyword>
<keyword evidence="11" id="KW-1185">Reference proteome</keyword>
<feature type="transmembrane region" description="Helical" evidence="7">
    <location>
        <begin position="372"/>
        <end position="394"/>
    </location>
</feature>
<dbReference type="InterPro" id="IPR025857">
    <property type="entry name" value="MacB_PCD"/>
</dbReference>
<organism evidence="10 11">
    <name type="scientific">Gemmatimonas groenlandica</name>
    <dbReference type="NCBI Taxonomy" id="2732249"/>
    <lineage>
        <taxon>Bacteria</taxon>
        <taxon>Pseudomonadati</taxon>
        <taxon>Gemmatimonadota</taxon>
        <taxon>Gemmatimonadia</taxon>
        <taxon>Gemmatimonadales</taxon>
        <taxon>Gemmatimonadaceae</taxon>
        <taxon>Gemmatimonas</taxon>
    </lineage>
</organism>
<evidence type="ECO:0000313" key="10">
    <source>
        <dbReference type="EMBL" id="QJR35582.1"/>
    </source>
</evidence>
<evidence type="ECO:0000313" key="11">
    <source>
        <dbReference type="Proteomes" id="UP000500938"/>
    </source>
</evidence>
<dbReference type="AlphaFoldDB" id="A0A6M4IRW9"/>
<feature type="domain" description="MacB-like periplasmic core" evidence="9">
    <location>
        <begin position="21"/>
        <end position="247"/>
    </location>
</feature>
<dbReference type="Pfam" id="PF12704">
    <property type="entry name" value="MacB_PCD"/>
    <property type="match status" value="1"/>
</dbReference>
<comment type="similarity">
    <text evidence="6">Belongs to the ABC-4 integral membrane protein family.</text>
</comment>
<dbReference type="PANTHER" id="PTHR30572:SF4">
    <property type="entry name" value="ABC TRANSPORTER PERMEASE YTRF"/>
    <property type="match status" value="1"/>
</dbReference>
<evidence type="ECO:0000256" key="5">
    <source>
        <dbReference type="ARBA" id="ARBA00023136"/>
    </source>
</evidence>
<dbReference type="Pfam" id="PF02687">
    <property type="entry name" value="FtsX"/>
    <property type="match status" value="1"/>
</dbReference>
<dbReference type="Proteomes" id="UP000500938">
    <property type="component" value="Chromosome"/>
</dbReference>
<evidence type="ECO:0000256" key="6">
    <source>
        <dbReference type="ARBA" id="ARBA00038076"/>
    </source>
</evidence>
<dbReference type="RefSeq" id="WP_171225014.1">
    <property type="nucleotide sequence ID" value="NZ_CP053085.1"/>
</dbReference>
<dbReference type="InterPro" id="IPR003838">
    <property type="entry name" value="ABC3_permease_C"/>
</dbReference>
<evidence type="ECO:0000256" key="3">
    <source>
        <dbReference type="ARBA" id="ARBA00022692"/>
    </source>
</evidence>
<evidence type="ECO:0000256" key="1">
    <source>
        <dbReference type="ARBA" id="ARBA00004651"/>
    </source>
</evidence>
<feature type="transmembrane region" description="Helical" evidence="7">
    <location>
        <begin position="21"/>
        <end position="42"/>
    </location>
</feature>
<evidence type="ECO:0000256" key="7">
    <source>
        <dbReference type="SAM" id="Phobius"/>
    </source>
</evidence>
<feature type="transmembrane region" description="Helical" evidence="7">
    <location>
        <begin position="336"/>
        <end position="366"/>
    </location>
</feature>
<dbReference type="EMBL" id="CP053085">
    <property type="protein sequence ID" value="QJR35582.1"/>
    <property type="molecule type" value="Genomic_DNA"/>
</dbReference>
<feature type="domain" description="ABC3 transporter permease C-terminal" evidence="8">
    <location>
        <begin position="292"/>
        <end position="404"/>
    </location>
</feature>
<dbReference type="GO" id="GO:0022857">
    <property type="term" value="F:transmembrane transporter activity"/>
    <property type="evidence" value="ECO:0007669"/>
    <property type="project" value="TreeGrafter"/>
</dbReference>
<reference evidence="10 11" key="1">
    <citation type="submission" date="2020-05" db="EMBL/GenBank/DDBJ databases">
        <title>Complete genome sequence of Gemmatimonas greenlandica TET16.</title>
        <authorList>
            <person name="Zeng Y."/>
        </authorList>
    </citation>
    <scope>NUCLEOTIDE SEQUENCE [LARGE SCALE GENOMIC DNA]</scope>
    <source>
        <strain evidence="10 11">TET16</strain>
    </source>
</reference>
<proteinExistence type="inferred from homology"/>
<accession>A0A6M4IRW9</accession>
<dbReference type="PANTHER" id="PTHR30572">
    <property type="entry name" value="MEMBRANE COMPONENT OF TRANSPORTER-RELATED"/>
    <property type="match status" value="1"/>
</dbReference>
<dbReference type="GO" id="GO:0005886">
    <property type="term" value="C:plasma membrane"/>
    <property type="evidence" value="ECO:0007669"/>
    <property type="project" value="UniProtKB-SubCell"/>
</dbReference>
<dbReference type="InterPro" id="IPR050250">
    <property type="entry name" value="Macrolide_Exporter_MacB"/>
</dbReference>
<protein>
    <submittedName>
        <fullName evidence="10">ABC transporter permease</fullName>
    </submittedName>
</protein>
<evidence type="ECO:0000256" key="2">
    <source>
        <dbReference type="ARBA" id="ARBA00022475"/>
    </source>
</evidence>
<dbReference type="KEGG" id="ggr:HKW67_08710"/>
<keyword evidence="3 7" id="KW-0812">Transmembrane</keyword>
<keyword evidence="4 7" id="KW-1133">Transmembrane helix</keyword>
<evidence type="ECO:0000259" key="8">
    <source>
        <dbReference type="Pfam" id="PF02687"/>
    </source>
</evidence>
<evidence type="ECO:0000256" key="4">
    <source>
        <dbReference type="ARBA" id="ARBA00022989"/>
    </source>
</evidence>
<comment type="subcellular location">
    <subcellularLocation>
        <location evidence="1">Cell membrane</location>
        <topology evidence="1">Multi-pass membrane protein</topology>
    </subcellularLocation>
</comment>
<evidence type="ECO:0000259" key="9">
    <source>
        <dbReference type="Pfam" id="PF12704"/>
    </source>
</evidence>